<keyword evidence="4" id="KW-0349">Heme</keyword>
<sequence length="434" mass="48440">MRRSISIIILTGLIIVLTAALTAALMYINNQPVSNRGINQIFEVPAMEPDSAQWGLNFPNQYSTFLLTKTNQNRTKYGGSFPYSKLEINPRLVILYAGSGYDIDYNEERGHLNSLTDVRSIERINNKTPGTCYSCKSSDNPGLWAKMGMAEFDKTMFSELGKNINNPIGCANCHEASTMRLVVTNPALDEALKSQGKDWRTFTRQEMRTVVCANCHVEYYFAGEGKYLTFPWKNGTRIEDITAYYDNIGFKDWQHAISGAPMIKIQHPEYEMYTADSTHYRAGVSCADCHMPYTREGAAKFSTHDVKSPLLNANLACGACHRDVEYATYRAATIQSQVQMSMNVTEDALIAAIKTIKAASLKPDPDMKVLAEARQLHREAQMRWDFVAAENSMGFHNPEEALRILLSSADLARQAQLKAVQAAGSPAVIWNGSH</sequence>
<dbReference type="CDD" id="cd00548">
    <property type="entry name" value="NrfA-like"/>
    <property type="match status" value="1"/>
</dbReference>
<dbReference type="GO" id="GO:0020037">
    <property type="term" value="F:heme binding"/>
    <property type="evidence" value="ECO:0007669"/>
    <property type="project" value="TreeGrafter"/>
</dbReference>
<keyword evidence="11" id="KW-1133">Transmembrane helix</keyword>
<dbReference type="InterPro" id="IPR036280">
    <property type="entry name" value="Multihaem_cyt_sf"/>
</dbReference>
<dbReference type="PIRSF" id="PIRSF000243">
    <property type="entry name" value="Cyt_c552"/>
    <property type="match status" value="1"/>
</dbReference>
<keyword evidence="5" id="KW-0479">Metal-binding</keyword>
<dbReference type="Proteomes" id="UP000027153">
    <property type="component" value="Unassembled WGS sequence"/>
</dbReference>
<evidence type="ECO:0000256" key="5">
    <source>
        <dbReference type="ARBA" id="ARBA00022723"/>
    </source>
</evidence>
<evidence type="ECO:0000256" key="1">
    <source>
        <dbReference type="ARBA" id="ARBA00004196"/>
    </source>
</evidence>
<evidence type="ECO:0000256" key="3">
    <source>
        <dbReference type="ARBA" id="ARBA00011887"/>
    </source>
</evidence>
<dbReference type="EMBL" id="JMIY01000008">
    <property type="protein sequence ID" value="KCZ70397.1"/>
    <property type="molecule type" value="Genomic_DNA"/>
</dbReference>
<gene>
    <name evidence="12" type="ORF">ANME2D_03312</name>
</gene>
<protein>
    <recommendedName>
        <fullName evidence="3">nitrite reductase (cytochrome; ammonia-forming)</fullName>
        <ecNumber evidence="3">1.7.2.2</ecNumber>
    </recommendedName>
</protein>
<dbReference type="EC" id="1.7.2.2" evidence="3"/>
<organism evidence="12 13">
    <name type="scientific">Candidatus Methanoperedens nitratireducens</name>
    <dbReference type="NCBI Taxonomy" id="1392998"/>
    <lineage>
        <taxon>Archaea</taxon>
        <taxon>Methanobacteriati</taxon>
        <taxon>Methanobacteriota</taxon>
        <taxon>Stenosarchaea group</taxon>
        <taxon>Methanomicrobia</taxon>
        <taxon>Methanosarcinales</taxon>
        <taxon>ANME-2 cluster</taxon>
        <taxon>Candidatus Methanoperedentaceae</taxon>
        <taxon>Candidatus Methanoperedens</taxon>
    </lineage>
</organism>
<evidence type="ECO:0000256" key="9">
    <source>
        <dbReference type="ARBA" id="ARBA00023004"/>
    </source>
</evidence>
<keyword evidence="13" id="KW-1185">Reference proteome</keyword>
<dbReference type="GO" id="GO:0046872">
    <property type="term" value="F:metal ion binding"/>
    <property type="evidence" value="ECO:0007669"/>
    <property type="project" value="UniProtKB-KW"/>
</dbReference>
<evidence type="ECO:0000313" key="13">
    <source>
        <dbReference type="Proteomes" id="UP000027153"/>
    </source>
</evidence>
<dbReference type="RefSeq" id="WP_048093932.1">
    <property type="nucleotide sequence ID" value="NZ_JMIY01000008.1"/>
</dbReference>
<name>A0A062UZ19_9EURY</name>
<keyword evidence="11" id="KW-0812">Transmembrane</keyword>
<evidence type="ECO:0000256" key="11">
    <source>
        <dbReference type="SAM" id="Phobius"/>
    </source>
</evidence>
<dbReference type="AlphaFoldDB" id="A0A062UZ19"/>
<keyword evidence="11" id="KW-0472">Membrane</keyword>
<dbReference type="PANTHER" id="PTHR30633">
    <property type="entry name" value="CYTOCHROME C-552 RESPIRATORY NITRITE REDUCTASE"/>
    <property type="match status" value="1"/>
</dbReference>
<feature type="transmembrane region" description="Helical" evidence="11">
    <location>
        <begin position="7"/>
        <end position="28"/>
    </location>
</feature>
<comment type="caution">
    <text evidence="12">The sequence shown here is derived from an EMBL/GenBank/DDBJ whole genome shotgun (WGS) entry which is preliminary data.</text>
</comment>
<keyword evidence="7" id="KW-0106">Calcium</keyword>
<keyword evidence="6" id="KW-0732">Signal</keyword>
<keyword evidence="8 12" id="KW-0560">Oxidoreductase</keyword>
<evidence type="ECO:0000256" key="10">
    <source>
        <dbReference type="ARBA" id="ARBA00049131"/>
    </source>
</evidence>
<dbReference type="InterPro" id="IPR003321">
    <property type="entry name" value="Cyt_c552"/>
</dbReference>
<evidence type="ECO:0000256" key="8">
    <source>
        <dbReference type="ARBA" id="ARBA00023002"/>
    </source>
</evidence>
<dbReference type="Gene3D" id="1.20.140.10">
    <property type="entry name" value="Butyryl-CoA Dehydrogenase, subunit A, domain 3"/>
    <property type="match status" value="1"/>
</dbReference>
<accession>A0A062UZ19</accession>
<reference evidence="12 13" key="1">
    <citation type="journal article" date="2013" name="Nature">
        <title>Anaerobic oxidation of methane coupled to nitrate reduction in a novel archaeal lineage.</title>
        <authorList>
            <person name="Haroon M.F."/>
            <person name="Hu S."/>
            <person name="Shi Y."/>
            <person name="Imelfort M."/>
            <person name="Keller J."/>
            <person name="Hugenholtz P."/>
            <person name="Yuan Z."/>
            <person name="Tyson G.W."/>
        </authorList>
    </citation>
    <scope>NUCLEOTIDE SEQUENCE [LARGE SCALE GENOMIC DNA]</scope>
    <source>
        <strain evidence="12 13">ANME-2d</strain>
    </source>
</reference>
<dbReference type="SUPFAM" id="SSF48695">
    <property type="entry name" value="Multiheme cytochromes"/>
    <property type="match status" value="1"/>
</dbReference>
<dbReference type="Gene3D" id="1.10.1130.10">
    <property type="entry name" value="Flavocytochrome C3, Chain A"/>
    <property type="match status" value="1"/>
</dbReference>
<comment type="subcellular location">
    <subcellularLocation>
        <location evidence="1">Cell envelope</location>
    </subcellularLocation>
</comment>
<keyword evidence="9" id="KW-0408">Iron</keyword>
<comment type="similarity">
    <text evidence="2">Belongs to the cytochrome c-552 family.</text>
</comment>
<dbReference type="GO" id="GO:0042597">
    <property type="term" value="C:periplasmic space"/>
    <property type="evidence" value="ECO:0007669"/>
    <property type="project" value="InterPro"/>
</dbReference>
<dbReference type="Pfam" id="PF02335">
    <property type="entry name" value="Cytochrom_C552"/>
    <property type="match status" value="1"/>
</dbReference>
<evidence type="ECO:0000313" key="12">
    <source>
        <dbReference type="EMBL" id="KCZ70397.1"/>
    </source>
</evidence>
<dbReference type="GO" id="GO:0042279">
    <property type="term" value="F:nitrite reductase (cytochrome, ammonia-forming) activity"/>
    <property type="evidence" value="ECO:0007669"/>
    <property type="project" value="UniProtKB-EC"/>
</dbReference>
<dbReference type="PATRIC" id="fig|1392998.3.peg.3302"/>
<dbReference type="OrthoDB" id="375091at2157"/>
<evidence type="ECO:0000256" key="7">
    <source>
        <dbReference type="ARBA" id="ARBA00022837"/>
    </source>
</evidence>
<evidence type="ECO:0000256" key="6">
    <source>
        <dbReference type="ARBA" id="ARBA00022729"/>
    </source>
</evidence>
<dbReference type="GO" id="GO:0019645">
    <property type="term" value="P:anaerobic electron transport chain"/>
    <property type="evidence" value="ECO:0007669"/>
    <property type="project" value="TreeGrafter"/>
</dbReference>
<proteinExistence type="inferred from homology"/>
<comment type="catalytic activity">
    <reaction evidence="10">
        <text>6 Fe(III)-[cytochrome c] + NH4(+) + 2 H2O = 6 Fe(II)-[cytochrome c] + nitrite + 8 H(+)</text>
        <dbReference type="Rhea" id="RHEA:13089"/>
        <dbReference type="Rhea" id="RHEA-COMP:10350"/>
        <dbReference type="Rhea" id="RHEA-COMP:14399"/>
        <dbReference type="ChEBI" id="CHEBI:15377"/>
        <dbReference type="ChEBI" id="CHEBI:15378"/>
        <dbReference type="ChEBI" id="CHEBI:16301"/>
        <dbReference type="ChEBI" id="CHEBI:28938"/>
        <dbReference type="ChEBI" id="CHEBI:29033"/>
        <dbReference type="ChEBI" id="CHEBI:29034"/>
        <dbReference type="EC" id="1.7.2.2"/>
    </reaction>
</comment>
<evidence type="ECO:0000256" key="2">
    <source>
        <dbReference type="ARBA" id="ARBA00009288"/>
    </source>
</evidence>
<evidence type="ECO:0000256" key="4">
    <source>
        <dbReference type="ARBA" id="ARBA00022617"/>
    </source>
</evidence>
<dbReference type="PANTHER" id="PTHR30633:SF0">
    <property type="entry name" value="CYTOCHROME C-552"/>
    <property type="match status" value="1"/>
</dbReference>